<accession>A0ABZ3F9T3</accession>
<comment type="function">
    <text evidence="3">Catalyzes two sequential steps in the biosynthesis of coenzyme A. In the first step cysteine is conjugated to 4'-phosphopantothenate to form 4-phosphopantothenoylcysteine. In the second step the latter compound is decarboxylated to form 4'-phosphopantotheine.</text>
</comment>
<dbReference type="Pfam" id="PF02441">
    <property type="entry name" value="Flavoprotein"/>
    <property type="match status" value="1"/>
</dbReference>
<keyword evidence="3 4" id="KW-0285">Flavoprotein</keyword>
<dbReference type="Gene3D" id="3.40.50.1950">
    <property type="entry name" value="Flavin prenyltransferase-like"/>
    <property type="match status" value="1"/>
</dbReference>
<comment type="pathway">
    <text evidence="3 4">Cofactor biosynthesis; coenzyme A biosynthesis; CoA from (R)-pantothenate: step 2/5.</text>
</comment>
<evidence type="ECO:0000256" key="3">
    <source>
        <dbReference type="HAMAP-Rule" id="MF_02225"/>
    </source>
</evidence>
<dbReference type="Proteomes" id="UP001434737">
    <property type="component" value="Chromosome"/>
</dbReference>
<feature type="binding site" evidence="3">
    <location>
        <position position="333"/>
    </location>
    <ligand>
        <name>CTP</name>
        <dbReference type="ChEBI" id="CHEBI:37563"/>
    </ligand>
</feature>
<keyword evidence="3" id="KW-0479">Metal-binding</keyword>
<feature type="domain" description="DNA/pantothenate metabolism flavoprotein C-terminal" evidence="6">
    <location>
        <begin position="194"/>
        <end position="399"/>
    </location>
</feature>
<keyword evidence="8" id="KW-1185">Reference proteome</keyword>
<dbReference type="SUPFAM" id="SSF102645">
    <property type="entry name" value="CoaB-like"/>
    <property type="match status" value="1"/>
</dbReference>
<dbReference type="GO" id="GO:0004632">
    <property type="term" value="F:phosphopantothenate--cysteine ligase activity"/>
    <property type="evidence" value="ECO:0007669"/>
    <property type="project" value="UniProtKB-EC"/>
</dbReference>
<feature type="binding site" evidence="3">
    <location>
        <position position="299"/>
    </location>
    <ligand>
        <name>CTP</name>
        <dbReference type="ChEBI" id="CHEBI:37563"/>
    </ligand>
</feature>
<feature type="region of interest" description="Phosphopantothenoylcysteine decarboxylase" evidence="3">
    <location>
        <begin position="1"/>
        <end position="196"/>
    </location>
</feature>
<dbReference type="GO" id="GO:0004633">
    <property type="term" value="F:phosphopantothenoylcysteine decarboxylase activity"/>
    <property type="evidence" value="ECO:0007669"/>
    <property type="project" value="UniProtKB-EC"/>
</dbReference>
<dbReference type="NCBIfam" id="TIGR00521">
    <property type="entry name" value="coaBC_dfp"/>
    <property type="match status" value="1"/>
</dbReference>
<evidence type="ECO:0000256" key="4">
    <source>
        <dbReference type="RuleBase" id="RU364078"/>
    </source>
</evidence>
<keyword evidence="1 3" id="KW-0210">Decarboxylase</keyword>
<dbReference type="PANTHER" id="PTHR14359">
    <property type="entry name" value="HOMO-OLIGOMERIC FLAVIN CONTAINING CYS DECARBOXYLASE FAMILY"/>
    <property type="match status" value="1"/>
</dbReference>
<dbReference type="InterPro" id="IPR007085">
    <property type="entry name" value="DNA/pantothenate-metab_flavo_C"/>
</dbReference>
<name>A0ABZ3F9T3_9HELI</name>
<dbReference type="PANTHER" id="PTHR14359:SF6">
    <property type="entry name" value="PHOSPHOPANTOTHENOYLCYSTEINE DECARBOXYLASE"/>
    <property type="match status" value="1"/>
</dbReference>
<dbReference type="InterPro" id="IPR003382">
    <property type="entry name" value="Flavoprotein"/>
</dbReference>
<keyword evidence="2 3" id="KW-0456">Lyase</keyword>
<evidence type="ECO:0000256" key="1">
    <source>
        <dbReference type="ARBA" id="ARBA00022793"/>
    </source>
</evidence>
<dbReference type="InterPro" id="IPR005252">
    <property type="entry name" value="CoaBC"/>
</dbReference>
<dbReference type="RefSeq" id="WP_343354193.1">
    <property type="nucleotide sequence ID" value="NZ_CP145316.1"/>
</dbReference>
<protein>
    <recommendedName>
        <fullName evidence="3">Coenzyme A biosynthesis bifunctional protein CoaBC</fullName>
    </recommendedName>
    <alternativeName>
        <fullName evidence="3">DNA/pantothenate metabolism flavoprotein</fullName>
    </alternativeName>
    <alternativeName>
        <fullName evidence="3">Phosphopantothenoylcysteine synthetase/decarboxylase</fullName>
        <shortName evidence="3">PPCS-PPCDC</shortName>
    </alternativeName>
    <domain>
        <recommendedName>
            <fullName evidence="3">Phosphopantothenoylcysteine decarboxylase</fullName>
            <shortName evidence="3">PPC decarboxylase</shortName>
            <shortName evidence="3">PPC-DC</shortName>
            <ecNumber evidence="3">4.1.1.36</ecNumber>
        </recommendedName>
        <alternativeName>
            <fullName evidence="3">CoaC</fullName>
        </alternativeName>
    </domain>
    <domain>
        <recommendedName>
            <fullName evidence="3">Phosphopantothenate--cysteine ligase</fullName>
            <ecNumber evidence="3">6.3.2.5</ecNumber>
        </recommendedName>
        <alternativeName>
            <fullName evidence="3">CoaB</fullName>
        </alternativeName>
        <alternativeName>
            <fullName evidence="3">Phosphopantothenoylcysteine synthetase</fullName>
            <shortName evidence="3">PPC synthetase</shortName>
            <shortName evidence="3">PPC-S</shortName>
        </alternativeName>
    </domain>
</protein>
<feature type="active site" description="Proton donor" evidence="3">
    <location>
        <position position="163"/>
    </location>
</feature>
<sequence>MQHIFTNKKILICISGSIAVYKMLDCISQLYKYGAEIKVVMSDEACKFVNPLSFETLSHHIVLVESNQSWANADTEGINHIAYAKWADIVLIAPATANTIAKIACGIADSVLLSTLLAAPAPKILAPAMNTAMLYAPQTQRNLATLAQMDYHIIPSRSGVLACGDEGDGALADIDEIIFTLAQALTTRSTFWDKREVIISGGGSKENIDEVRYISNHSSGKQASALALALFTLGARVTLISSAFPLKLPLAIKCVNVQDVQSFDNAINNALHTIDSKKKPIVFMAAALADYAPPSQKGKLKKAQIGEILQLTCHKTKDILASIPPDIAYKVGFKAEIDDLEAQNYAQDMLQAKSAQMVCLNVISEENPFGNDNNSIQLITHKGVETLKGSKFKVALGIAVSLESLLK</sequence>
<organism evidence="7 8">
    <name type="scientific">Helicobacter mastomyrinus</name>
    <dbReference type="NCBI Taxonomy" id="287948"/>
    <lineage>
        <taxon>Bacteria</taxon>
        <taxon>Pseudomonadati</taxon>
        <taxon>Campylobacterota</taxon>
        <taxon>Epsilonproteobacteria</taxon>
        <taxon>Campylobacterales</taxon>
        <taxon>Helicobacteraceae</taxon>
        <taxon>Helicobacter</taxon>
    </lineage>
</organism>
<gene>
    <name evidence="3 7" type="primary">coaBC</name>
    <name evidence="7" type="ORF">V3I05_04650</name>
</gene>
<dbReference type="Pfam" id="PF04127">
    <property type="entry name" value="DFP"/>
    <property type="match status" value="1"/>
</dbReference>
<keyword evidence="3 4" id="KW-0436">Ligase</keyword>
<feature type="region of interest" description="Phosphopantothenate--cysteine ligase" evidence="3">
    <location>
        <begin position="197"/>
        <end position="407"/>
    </location>
</feature>
<dbReference type="EC" id="4.1.1.36" evidence="3"/>
<keyword evidence="3" id="KW-0460">Magnesium</keyword>
<evidence type="ECO:0000313" key="8">
    <source>
        <dbReference type="Proteomes" id="UP001434737"/>
    </source>
</evidence>
<comment type="function">
    <text evidence="4">Catalyzes two steps in the biosynthesis of coenzyme A. In the first step cysteine is conjugated to 4'-phosphopantothenate to form 4-phosphopantothenoylcysteine, in the latter compound is decarboxylated to form 4'-phosphopantotheine.</text>
</comment>
<dbReference type="EMBL" id="CP145316">
    <property type="protein sequence ID" value="XAM18970.1"/>
    <property type="molecule type" value="Genomic_DNA"/>
</dbReference>
<dbReference type="SUPFAM" id="SSF52507">
    <property type="entry name" value="Homo-oligomeric flavin-containing Cys decarboxylases, HFCD"/>
    <property type="match status" value="1"/>
</dbReference>
<evidence type="ECO:0000259" key="6">
    <source>
        <dbReference type="Pfam" id="PF04127"/>
    </source>
</evidence>
<comment type="cofactor">
    <cofactor evidence="3">
        <name>FMN</name>
        <dbReference type="ChEBI" id="CHEBI:58210"/>
    </cofactor>
    <text evidence="3">Binds 1 FMN per subunit.</text>
</comment>
<comment type="catalytic activity">
    <reaction evidence="3 4">
        <text>(R)-4'-phosphopantothenate + L-cysteine + CTP = N-[(R)-4-phosphopantothenoyl]-L-cysteine + CMP + diphosphate + H(+)</text>
        <dbReference type="Rhea" id="RHEA:19397"/>
        <dbReference type="ChEBI" id="CHEBI:10986"/>
        <dbReference type="ChEBI" id="CHEBI:15378"/>
        <dbReference type="ChEBI" id="CHEBI:33019"/>
        <dbReference type="ChEBI" id="CHEBI:35235"/>
        <dbReference type="ChEBI" id="CHEBI:37563"/>
        <dbReference type="ChEBI" id="CHEBI:59458"/>
        <dbReference type="ChEBI" id="CHEBI:60377"/>
        <dbReference type="EC" id="6.3.2.5"/>
    </reaction>
</comment>
<proteinExistence type="inferred from homology"/>
<comment type="pathway">
    <text evidence="3 4">Cofactor biosynthesis; coenzyme A biosynthesis; CoA from (R)-pantothenate: step 3/5.</text>
</comment>
<comment type="caution">
    <text evidence="3">Lacks conserved residue(s) required for the propagation of feature annotation.</text>
</comment>
<feature type="binding site" evidence="3">
    <location>
        <position position="353"/>
    </location>
    <ligand>
        <name>CTP</name>
        <dbReference type="ChEBI" id="CHEBI:37563"/>
    </ligand>
</feature>
<comment type="similarity">
    <text evidence="3 4">In the N-terminal section; belongs to the HFCD (homo-oligomeric flavin containing Cys decarboxylase) superfamily.</text>
</comment>
<feature type="domain" description="Flavoprotein" evidence="5">
    <location>
        <begin position="8"/>
        <end position="169"/>
    </location>
</feature>
<evidence type="ECO:0000259" key="5">
    <source>
        <dbReference type="Pfam" id="PF02441"/>
    </source>
</evidence>
<keyword evidence="3" id="KW-0511">Multifunctional enzyme</keyword>
<evidence type="ECO:0000256" key="2">
    <source>
        <dbReference type="ARBA" id="ARBA00023239"/>
    </source>
</evidence>
<dbReference type="Gene3D" id="3.40.50.10300">
    <property type="entry name" value="CoaB-like"/>
    <property type="match status" value="1"/>
</dbReference>
<dbReference type="InterPro" id="IPR035929">
    <property type="entry name" value="CoaB-like_sf"/>
</dbReference>
<dbReference type="EC" id="6.3.2.5" evidence="3"/>
<feature type="binding site" evidence="3">
    <location>
        <position position="290"/>
    </location>
    <ligand>
        <name>CTP</name>
        <dbReference type="ChEBI" id="CHEBI:37563"/>
    </ligand>
</feature>
<comment type="cofactor">
    <cofactor evidence="3">
        <name>Mg(2+)</name>
        <dbReference type="ChEBI" id="CHEBI:18420"/>
    </cofactor>
</comment>
<comment type="similarity">
    <text evidence="3 4">In the C-terminal section; belongs to the PPC synthetase family.</text>
</comment>
<reference evidence="7 8" key="1">
    <citation type="submission" date="2024-02" db="EMBL/GenBank/DDBJ databases">
        <title>Genome and pathogenicity analysis of Helicobacter mastomyrinus isolated from mice.</title>
        <authorList>
            <person name="Zhu L."/>
        </authorList>
    </citation>
    <scope>NUCLEOTIDE SEQUENCE [LARGE SCALE GENOMIC DNA]</scope>
    <source>
        <strain evidence="7 8">Hm-17</strain>
    </source>
</reference>
<comment type="catalytic activity">
    <reaction evidence="3 4">
        <text>N-[(R)-4-phosphopantothenoyl]-L-cysteine + H(+) = (R)-4'-phosphopantetheine + CO2</text>
        <dbReference type="Rhea" id="RHEA:16793"/>
        <dbReference type="ChEBI" id="CHEBI:15378"/>
        <dbReference type="ChEBI" id="CHEBI:16526"/>
        <dbReference type="ChEBI" id="CHEBI:59458"/>
        <dbReference type="ChEBI" id="CHEBI:61723"/>
        <dbReference type="EC" id="4.1.1.36"/>
    </reaction>
</comment>
<evidence type="ECO:0000313" key="7">
    <source>
        <dbReference type="EMBL" id="XAM18970.1"/>
    </source>
</evidence>
<dbReference type="HAMAP" id="MF_02225">
    <property type="entry name" value="CoaBC"/>
    <property type="match status" value="1"/>
</dbReference>
<dbReference type="InterPro" id="IPR036551">
    <property type="entry name" value="Flavin_trans-like"/>
</dbReference>
<keyword evidence="3 4" id="KW-0288">FMN</keyword>